<dbReference type="RefSeq" id="WP_167320509.1">
    <property type="nucleotide sequence ID" value="NZ_BJYQ01000005.1"/>
</dbReference>
<gene>
    <name evidence="1" type="ORF">SOL01_01210</name>
</gene>
<dbReference type="EMBL" id="BJYQ01000005">
    <property type="protein sequence ID" value="GEN96247.1"/>
    <property type="molecule type" value="Genomic_DNA"/>
</dbReference>
<sequence>MAQAKAQGIIASPHFKSGAKDALNSELTNDTIPLLLSYVDNINAIYNDLITEGVN</sequence>
<name>A0A512A994_STRCR</name>
<comment type="caution">
    <text evidence="1">The sequence shown here is derived from an EMBL/GenBank/DDBJ whole genome shotgun (WGS) entry which is preliminary data.</text>
</comment>
<proteinExistence type="predicted"/>
<accession>A0A512A994</accession>
<organism evidence="1 2">
    <name type="scientific">Streptococcus cristatus</name>
    <dbReference type="NCBI Taxonomy" id="45634"/>
    <lineage>
        <taxon>Bacteria</taxon>
        <taxon>Bacillati</taxon>
        <taxon>Bacillota</taxon>
        <taxon>Bacilli</taxon>
        <taxon>Lactobacillales</taxon>
        <taxon>Streptococcaceae</taxon>
        <taxon>Streptococcus</taxon>
    </lineage>
</organism>
<evidence type="ECO:0000313" key="2">
    <source>
        <dbReference type="Proteomes" id="UP000321868"/>
    </source>
</evidence>
<dbReference type="AlphaFoldDB" id="A0A512A994"/>
<dbReference type="Proteomes" id="UP000321868">
    <property type="component" value="Unassembled WGS sequence"/>
</dbReference>
<protein>
    <submittedName>
        <fullName evidence="1">Uncharacterized protein</fullName>
    </submittedName>
</protein>
<evidence type="ECO:0000313" key="1">
    <source>
        <dbReference type="EMBL" id="GEN96247.1"/>
    </source>
</evidence>
<reference evidence="1 2" key="1">
    <citation type="submission" date="2019-07" db="EMBL/GenBank/DDBJ databases">
        <title>Whole genome shotgun sequence of Streptococcus oligofermentans NBRC 106105.</title>
        <authorList>
            <person name="Hosoyama A."/>
            <person name="Uohara A."/>
            <person name="Ohji S."/>
            <person name="Ichikawa N."/>
        </authorList>
    </citation>
    <scope>NUCLEOTIDE SEQUENCE [LARGE SCALE GENOMIC DNA]</scope>
    <source>
        <strain evidence="1 2">NBRC 106105</strain>
    </source>
</reference>